<organism evidence="2 3">
    <name type="scientific">Candidatus Yanofskybacteria bacterium RIFCSPHIGHO2_01_FULL_41_53</name>
    <dbReference type="NCBI Taxonomy" id="1802663"/>
    <lineage>
        <taxon>Bacteria</taxon>
        <taxon>Candidatus Yanofskyibacteriota</taxon>
    </lineage>
</organism>
<dbReference type="AlphaFoldDB" id="A0A1F8EI04"/>
<dbReference type="Proteomes" id="UP000177117">
    <property type="component" value="Unassembled WGS sequence"/>
</dbReference>
<accession>A0A1F8EI04</accession>
<evidence type="ECO:0000256" key="1">
    <source>
        <dbReference type="SAM" id="Phobius"/>
    </source>
</evidence>
<keyword evidence="1" id="KW-1133">Transmembrane helix</keyword>
<keyword evidence="1" id="KW-0812">Transmembrane</keyword>
<comment type="caution">
    <text evidence="2">The sequence shown here is derived from an EMBL/GenBank/DDBJ whole genome shotgun (WGS) entry which is preliminary data.</text>
</comment>
<proteinExistence type="predicted"/>
<sequence>MGITAPIVALGFNFSSHDLLSQITSKFQKTNLSEVDPLESLGNVMAPLDSIWKAIIGSKLNLDEVGLLELLKSGPEARSNLQDTLGDISAPKALGMAKEVFIFVANILVAILETVVSILRGILGLIS</sequence>
<evidence type="ECO:0000313" key="3">
    <source>
        <dbReference type="Proteomes" id="UP000177117"/>
    </source>
</evidence>
<gene>
    <name evidence="2" type="ORF">A2650_03780</name>
</gene>
<feature type="transmembrane region" description="Helical" evidence="1">
    <location>
        <begin position="100"/>
        <end position="123"/>
    </location>
</feature>
<evidence type="ECO:0000313" key="2">
    <source>
        <dbReference type="EMBL" id="OGN00475.1"/>
    </source>
</evidence>
<dbReference type="EMBL" id="MGJD01000021">
    <property type="protein sequence ID" value="OGN00475.1"/>
    <property type="molecule type" value="Genomic_DNA"/>
</dbReference>
<keyword evidence="1" id="KW-0472">Membrane</keyword>
<protein>
    <submittedName>
        <fullName evidence="2">Uncharacterized protein</fullName>
    </submittedName>
</protein>
<reference evidence="2 3" key="1">
    <citation type="journal article" date="2016" name="Nat. Commun.">
        <title>Thousands of microbial genomes shed light on interconnected biogeochemical processes in an aquifer system.</title>
        <authorList>
            <person name="Anantharaman K."/>
            <person name="Brown C.T."/>
            <person name="Hug L.A."/>
            <person name="Sharon I."/>
            <person name="Castelle C.J."/>
            <person name="Probst A.J."/>
            <person name="Thomas B.C."/>
            <person name="Singh A."/>
            <person name="Wilkins M.J."/>
            <person name="Karaoz U."/>
            <person name="Brodie E.L."/>
            <person name="Williams K.H."/>
            <person name="Hubbard S.S."/>
            <person name="Banfield J.F."/>
        </authorList>
    </citation>
    <scope>NUCLEOTIDE SEQUENCE [LARGE SCALE GENOMIC DNA]</scope>
</reference>
<name>A0A1F8EI04_9BACT</name>